<reference evidence="3 4" key="1">
    <citation type="submission" date="2018-08" db="EMBL/GenBank/DDBJ databases">
        <title>A genome reference for cultivated species of the human gut microbiota.</title>
        <authorList>
            <person name="Zou Y."/>
            <person name="Xue W."/>
            <person name="Luo G."/>
        </authorList>
    </citation>
    <scope>NUCLEOTIDE SEQUENCE [LARGE SCALE GENOMIC DNA]</scope>
    <source>
        <strain evidence="3 4">TM09-12</strain>
    </source>
</reference>
<dbReference type="Proteomes" id="UP000263014">
    <property type="component" value="Unassembled WGS sequence"/>
</dbReference>
<name>A0A374P0R7_9FIRM</name>
<comment type="caution">
    <text evidence="3">The sequence shown here is derived from an EMBL/GenBank/DDBJ whole genome shotgun (WGS) entry which is preliminary data.</text>
</comment>
<dbReference type="EMBL" id="QSON01000015">
    <property type="protein sequence ID" value="RGI98759.1"/>
    <property type="molecule type" value="Genomic_DNA"/>
</dbReference>
<dbReference type="Gene3D" id="3.40.50.1820">
    <property type="entry name" value="alpha/beta hydrolase"/>
    <property type="match status" value="1"/>
</dbReference>
<dbReference type="InterPro" id="IPR000073">
    <property type="entry name" value="AB_hydrolase_1"/>
</dbReference>
<feature type="domain" description="AB hydrolase-1" evidence="2">
    <location>
        <begin position="36"/>
        <end position="239"/>
    </location>
</feature>
<dbReference type="PANTHER" id="PTHR43798">
    <property type="entry name" value="MONOACYLGLYCEROL LIPASE"/>
    <property type="match status" value="1"/>
</dbReference>
<dbReference type="PANTHER" id="PTHR43798:SF31">
    <property type="entry name" value="AB HYDROLASE SUPERFAMILY PROTEIN YCLE"/>
    <property type="match status" value="1"/>
</dbReference>
<sequence>MDMTVTRNPAYDGFEDKEFVTSDQVTLHYMVKGKGKPLIFIHGWSGDSRNFMFNAPVLARDFRVYVLDLRGHGYSEAPSHGARIARLSKDLQEFIDALFTEKVCIIAYSMGCTVVWSYIDLFGQELVDKLVFVDEAPFLLGNPADSEDEIRLYGGNKMDLWKLRNAVYEGVDYSGVFAESFQRPGKNKNNAEMEAIAEKVVNPPFHHEFLGELLRDHINQDWRDVFSRITVPVLLISGEIGFATTHECCEWMSREIKNCTWIPFMEEDYGTHSLMQNSPEKFNRIVLAFIN</sequence>
<protein>
    <submittedName>
        <fullName evidence="3">Alpha/beta hydrolase</fullName>
    </submittedName>
</protein>
<dbReference type="InterPro" id="IPR029058">
    <property type="entry name" value="AB_hydrolase_fold"/>
</dbReference>
<evidence type="ECO:0000313" key="4">
    <source>
        <dbReference type="Proteomes" id="UP000263014"/>
    </source>
</evidence>
<accession>A0A374P0R7</accession>
<evidence type="ECO:0000313" key="3">
    <source>
        <dbReference type="EMBL" id="RGI98759.1"/>
    </source>
</evidence>
<dbReference type="InterPro" id="IPR050266">
    <property type="entry name" value="AB_hydrolase_sf"/>
</dbReference>
<dbReference type="AlphaFoldDB" id="A0A374P0R7"/>
<keyword evidence="1 3" id="KW-0378">Hydrolase</keyword>
<evidence type="ECO:0000259" key="2">
    <source>
        <dbReference type="Pfam" id="PF00561"/>
    </source>
</evidence>
<evidence type="ECO:0000256" key="1">
    <source>
        <dbReference type="ARBA" id="ARBA00022801"/>
    </source>
</evidence>
<dbReference type="SUPFAM" id="SSF53474">
    <property type="entry name" value="alpha/beta-Hydrolases"/>
    <property type="match status" value="1"/>
</dbReference>
<proteinExistence type="predicted"/>
<dbReference type="GO" id="GO:0016787">
    <property type="term" value="F:hydrolase activity"/>
    <property type="evidence" value="ECO:0007669"/>
    <property type="project" value="UniProtKB-KW"/>
</dbReference>
<gene>
    <name evidence="3" type="ORF">DXD79_24790</name>
</gene>
<dbReference type="RefSeq" id="WP_117632416.1">
    <property type="nucleotide sequence ID" value="NZ_QSON01000015.1"/>
</dbReference>
<dbReference type="Pfam" id="PF00561">
    <property type="entry name" value="Abhydrolase_1"/>
    <property type="match status" value="1"/>
</dbReference>
<dbReference type="GO" id="GO:0016020">
    <property type="term" value="C:membrane"/>
    <property type="evidence" value="ECO:0007669"/>
    <property type="project" value="TreeGrafter"/>
</dbReference>
<organism evidence="3 4">
    <name type="scientific">Hungatella hathewayi</name>
    <dbReference type="NCBI Taxonomy" id="154046"/>
    <lineage>
        <taxon>Bacteria</taxon>
        <taxon>Bacillati</taxon>
        <taxon>Bacillota</taxon>
        <taxon>Clostridia</taxon>
        <taxon>Lachnospirales</taxon>
        <taxon>Lachnospiraceae</taxon>
        <taxon>Hungatella</taxon>
    </lineage>
</organism>